<keyword evidence="4" id="KW-1185">Reference proteome</keyword>
<dbReference type="Gene3D" id="2.130.10.10">
    <property type="entry name" value="YVTN repeat-like/Quinoprotein amine dehydrogenase"/>
    <property type="match status" value="2"/>
</dbReference>
<dbReference type="Proteomes" id="UP000660024">
    <property type="component" value="Unassembled WGS sequence"/>
</dbReference>
<dbReference type="Pfam" id="PF13360">
    <property type="entry name" value="PQQ_2"/>
    <property type="match status" value="2"/>
</dbReference>
<dbReference type="PANTHER" id="PTHR34512">
    <property type="entry name" value="CELL SURFACE PROTEIN"/>
    <property type="match status" value="1"/>
</dbReference>
<dbReference type="EMBL" id="JAEHFY010000026">
    <property type="protein sequence ID" value="MBK0384289.1"/>
    <property type="molecule type" value="Genomic_DNA"/>
</dbReference>
<gene>
    <name evidence="3" type="ORF">I5M32_15075</name>
</gene>
<dbReference type="RefSeq" id="WP_200587838.1">
    <property type="nucleotide sequence ID" value="NZ_JAEHFY010000026.1"/>
</dbReference>
<dbReference type="InterPro" id="IPR011047">
    <property type="entry name" value="Quinoprotein_ADH-like_sf"/>
</dbReference>
<comment type="caution">
    <text evidence="3">The sequence shown here is derived from an EMBL/GenBank/DDBJ whole genome shotgun (WGS) entry which is preliminary data.</text>
</comment>
<sequence length="600" mass="66694">MNKKIIALSLLLVSSGFAANAQFGKLKDKLGGMVSGKGAKASGNFKSVWESEFSNKATVLAVTGSSGDSYILGTDDNSASVLDGEGKQIWAGDFKNITTNKTNKCDYQYSIWKENGKGGYLFLFDSRKLGTDRIAVLDMATGKELWNSENYQNLLPKDHGQLGSSSEDVETVKYIDELDAFLIAQKDGMNLVKAKTGEKIWETKLIKGAVAEYRYDKEKNEIVMLNYKPTALGALLSGFKNQLLKVNASNGEIVWDASFRGTIEKELVTRKPIIDLWVKGDKVYLWLDGIQVYNLNSGQKLWEVDYENDMAKSSKVPFGGGSRKETYRTLADPLFTDDAVYLVIFATRNKTKYVEKHDIQTGKLLWASEKITGAFSMPKIYKSGDKILLQIGGKVQVQEIEKSTDGGLTYKIYFDYVNQKNSLLALNDKDGTTAWRSERFDKRITDMIIDKDKTVFIGDGDEFYSYDIASGKQLFDVKHSSANVGKAFDVLDYGDNVVVVSEKGLASYKKADGKRNYATDKLKGIDYSYDIGGNFFLRNQTNSKNIIYGINMETGETKGSVESKGKGGSPKFGNGIDISDDGEFIYAFKNKKVEKIKVNN</sequence>
<dbReference type="Gene3D" id="2.140.10.10">
    <property type="entry name" value="Quinoprotein alcohol dehydrogenase-like superfamily"/>
    <property type="match status" value="1"/>
</dbReference>
<proteinExistence type="predicted"/>
<organism evidence="3 4">
    <name type="scientific">Pedobacter segetis</name>
    <dbReference type="NCBI Taxonomy" id="2793069"/>
    <lineage>
        <taxon>Bacteria</taxon>
        <taxon>Pseudomonadati</taxon>
        <taxon>Bacteroidota</taxon>
        <taxon>Sphingobacteriia</taxon>
        <taxon>Sphingobacteriales</taxon>
        <taxon>Sphingobacteriaceae</taxon>
        <taxon>Pedobacter</taxon>
    </lineage>
</organism>
<evidence type="ECO:0000256" key="1">
    <source>
        <dbReference type="SAM" id="SignalP"/>
    </source>
</evidence>
<protein>
    <submittedName>
        <fullName evidence="3">PQQ-binding-like beta-propeller repeat protein</fullName>
    </submittedName>
</protein>
<evidence type="ECO:0000259" key="2">
    <source>
        <dbReference type="Pfam" id="PF13360"/>
    </source>
</evidence>
<dbReference type="InterPro" id="IPR002372">
    <property type="entry name" value="PQQ_rpt_dom"/>
</dbReference>
<feature type="signal peptide" evidence="1">
    <location>
        <begin position="1"/>
        <end position="18"/>
    </location>
</feature>
<feature type="chain" id="PRO_5046384584" evidence="1">
    <location>
        <begin position="19"/>
        <end position="600"/>
    </location>
</feature>
<name>A0ABS1BN10_9SPHI</name>
<evidence type="ECO:0000313" key="4">
    <source>
        <dbReference type="Proteomes" id="UP000660024"/>
    </source>
</evidence>
<feature type="domain" description="Pyrrolo-quinoline quinone repeat" evidence="2">
    <location>
        <begin position="132"/>
        <end position="372"/>
    </location>
</feature>
<dbReference type="SUPFAM" id="SSF50998">
    <property type="entry name" value="Quinoprotein alcohol dehydrogenase-like"/>
    <property type="match status" value="2"/>
</dbReference>
<dbReference type="PANTHER" id="PTHR34512:SF30">
    <property type="entry name" value="OUTER MEMBRANE PROTEIN ASSEMBLY FACTOR BAMB"/>
    <property type="match status" value="1"/>
</dbReference>
<dbReference type="InterPro" id="IPR015943">
    <property type="entry name" value="WD40/YVTN_repeat-like_dom_sf"/>
</dbReference>
<evidence type="ECO:0000313" key="3">
    <source>
        <dbReference type="EMBL" id="MBK0384289.1"/>
    </source>
</evidence>
<reference evidence="3 4" key="1">
    <citation type="submission" date="2020-12" db="EMBL/GenBank/DDBJ databases">
        <title>Bacterial novel species Pedobacter sp. SD-b isolated from soil.</title>
        <authorList>
            <person name="Jung H.-Y."/>
        </authorList>
    </citation>
    <scope>NUCLEOTIDE SEQUENCE [LARGE SCALE GENOMIC DNA]</scope>
    <source>
        <strain evidence="3 4">SD-b</strain>
    </source>
</reference>
<feature type="domain" description="Pyrrolo-quinoline quinone repeat" evidence="2">
    <location>
        <begin position="420"/>
        <end position="517"/>
    </location>
</feature>
<accession>A0ABS1BN10</accession>
<keyword evidence="1" id="KW-0732">Signal</keyword>